<dbReference type="Proteomes" id="UP001500063">
    <property type="component" value="Unassembled WGS sequence"/>
</dbReference>
<comment type="caution">
    <text evidence="2">The sequence shown here is derived from an EMBL/GenBank/DDBJ whole genome shotgun (WGS) entry which is preliminary data.</text>
</comment>
<gene>
    <name evidence="2" type="ORF">GCM10010319_46250</name>
</gene>
<name>A0ABN0XG13_9ACTN</name>
<evidence type="ECO:0008006" key="4">
    <source>
        <dbReference type="Google" id="ProtNLM"/>
    </source>
</evidence>
<sequence length="122" mass="13279">MLRRKAASVAVVAVLSLSGAITGTTTATAASDVQDDCYHGHTHSQPGSAYGIMKGTYNLKTGPYQKCGNVRSVSAGTKIWIWCETTNKYNNDWVYARVEGTNDVGWMSFDNYTMYGLTFDCG</sequence>
<dbReference type="EMBL" id="BAAABW010000025">
    <property type="protein sequence ID" value="GAA0363227.1"/>
    <property type="molecule type" value="Genomic_DNA"/>
</dbReference>
<feature type="chain" id="PRO_5045783821" description="SH3 domain-containing protein" evidence="1">
    <location>
        <begin position="30"/>
        <end position="122"/>
    </location>
</feature>
<organism evidence="2 3">
    <name type="scientific">Streptomyces blastmyceticus</name>
    <dbReference type="NCBI Taxonomy" id="68180"/>
    <lineage>
        <taxon>Bacteria</taxon>
        <taxon>Bacillati</taxon>
        <taxon>Actinomycetota</taxon>
        <taxon>Actinomycetes</taxon>
        <taxon>Kitasatosporales</taxon>
        <taxon>Streptomycetaceae</taxon>
        <taxon>Streptomyces</taxon>
    </lineage>
</organism>
<keyword evidence="1" id="KW-0732">Signal</keyword>
<evidence type="ECO:0000313" key="2">
    <source>
        <dbReference type="EMBL" id="GAA0363227.1"/>
    </source>
</evidence>
<protein>
    <recommendedName>
        <fullName evidence="4">SH3 domain-containing protein</fullName>
    </recommendedName>
</protein>
<feature type="signal peptide" evidence="1">
    <location>
        <begin position="1"/>
        <end position="29"/>
    </location>
</feature>
<evidence type="ECO:0000313" key="3">
    <source>
        <dbReference type="Proteomes" id="UP001500063"/>
    </source>
</evidence>
<accession>A0ABN0XG13</accession>
<evidence type="ECO:0000256" key="1">
    <source>
        <dbReference type="SAM" id="SignalP"/>
    </source>
</evidence>
<proteinExistence type="predicted"/>
<reference evidence="2 3" key="1">
    <citation type="journal article" date="2019" name="Int. J. Syst. Evol. Microbiol.">
        <title>The Global Catalogue of Microorganisms (GCM) 10K type strain sequencing project: providing services to taxonomists for standard genome sequencing and annotation.</title>
        <authorList>
            <consortium name="The Broad Institute Genomics Platform"/>
            <consortium name="The Broad Institute Genome Sequencing Center for Infectious Disease"/>
            <person name="Wu L."/>
            <person name="Ma J."/>
        </authorList>
    </citation>
    <scope>NUCLEOTIDE SEQUENCE [LARGE SCALE GENOMIC DNA]</scope>
    <source>
        <strain evidence="2 3">JCM 4565</strain>
    </source>
</reference>
<keyword evidence="3" id="KW-1185">Reference proteome</keyword>